<dbReference type="Proteomes" id="UP000077875">
    <property type="component" value="Chromosome"/>
</dbReference>
<sequence length="371" mass="40478">MPIAVASALVSLTPSKVLKILLALPLWLAGASFACADSAGEAGRSLGQGWPERLAPLVAQIDEEFPGELGFYLRDLDSGEYFSLRAQEQWYLASMVKLPVALALLDMVDRGEASLDERMTLNASDYVDGAGETNWHGPGTRLRLGWLLEQMIIRSDNTATDMLIRRIGIERVNARRAELVAHGFGEITTLADVRRRAYAEFHPRASSLSGRDFIEIRREQDEPARLARIAERIGVARDSFAVNDLSSAFEAYYATGANSGRLDAHALLLERLQRLEALSTPSTVHLLGVMSRVVTGEHRLKAGWPDSVGFAHKTGTQRGRFCDGGIASRTVGESTRRLVVVACTRGSLSLADAERAMRELGAAAWRAGAFD</sequence>
<evidence type="ECO:0000259" key="3">
    <source>
        <dbReference type="Pfam" id="PF13354"/>
    </source>
</evidence>
<reference evidence="4 5" key="1">
    <citation type="submission" date="2016-04" db="EMBL/GenBank/DDBJ databases">
        <title>Complete Genome Sequence of Halotalea alkalilenta IHB B 13600.</title>
        <authorList>
            <person name="Swarnkar M.K."/>
            <person name="Sharma A."/>
            <person name="Kaushal K."/>
            <person name="Soni R."/>
            <person name="Rana S."/>
            <person name="Singh A.K."/>
            <person name="Gulati A."/>
        </authorList>
    </citation>
    <scope>NUCLEOTIDE SEQUENCE [LARGE SCALE GENOMIC DNA]</scope>
    <source>
        <strain evidence="4 5">IHB B 13600</strain>
    </source>
</reference>
<dbReference type="Gene3D" id="3.40.710.10">
    <property type="entry name" value="DD-peptidase/beta-lactamase superfamily"/>
    <property type="match status" value="1"/>
</dbReference>
<dbReference type="InterPro" id="IPR000871">
    <property type="entry name" value="Beta-lactam_class-A"/>
</dbReference>
<dbReference type="AlphaFoldDB" id="A0A172YJ17"/>
<dbReference type="PANTHER" id="PTHR35333:SF4">
    <property type="entry name" value="SLR0121 PROTEIN"/>
    <property type="match status" value="1"/>
</dbReference>
<accession>A0A172YJ17</accession>
<dbReference type="PANTHER" id="PTHR35333">
    <property type="entry name" value="BETA-LACTAMASE"/>
    <property type="match status" value="1"/>
</dbReference>
<comment type="catalytic activity">
    <reaction evidence="1">
        <text>a beta-lactam + H2O = a substituted beta-amino acid</text>
        <dbReference type="Rhea" id="RHEA:20401"/>
        <dbReference type="ChEBI" id="CHEBI:15377"/>
        <dbReference type="ChEBI" id="CHEBI:35627"/>
        <dbReference type="ChEBI" id="CHEBI:140347"/>
        <dbReference type="EC" id="3.5.2.6"/>
    </reaction>
</comment>
<keyword evidence="2" id="KW-0732">Signal</keyword>
<keyword evidence="5" id="KW-1185">Reference proteome</keyword>
<gene>
    <name evidence="4" type="ORF">A5892_18480</name>
</gene>
<dbReference type="InterPro" id="IPR045155">
    <property type="entry name" value="Beta-lactam_cat"/>
</dbReference>
<dbReference type="RefSeq" id="WP_064124046.1">
    <property type="nucleotide sequence ID" value="NZ_CP015243.1"/>
</dbReference>
<dbReference type="InterPro" id="IPR012338">
    <property type="entry name" value="Beta-lactam/transpept-like"/>
</dbReference>
<protein>
    <recommendedName>
        <fullName evidence="3">Beta-lactamase class A catalytic domain-containing protein</fullName>
    </recommendedName>
</protein>
<dbReference type="GO" id="GO:0008800">
    <property type="term" value="F:beta-lactamase activity"/>
    <property type="evidence" value="ECO:0007669"/>
    <property type="project" value="UniProtKB-EC"/>
</dbReference>
<dbReference type="EMBL" id="CP015243">
    <property type="protein sequence ID" value="ANF59203.1"/>
    <property type="molecule type" value="Genomic_DNA"/>
</dbReference>
<dbReference type="KEGG" id="haa:A5892_18480"/>
<proteinExistence type="predicted"/>
<evidence type="ECO:0000256" key="1">
    <source>
        <dbReference type="ARBA" id="ARBA00001526"/>
    </source>
</evidence>
<dbReference type="GO" id="GO:0030655">
    <property type="term" value="P:beta-lactam antibiotic catabolic process"/>
    <property type="evidence" value="ECO:0007669"/>
    <property type="project" value="InterPro"/>
</dbReference>
<dbReference type="GO" id="GO:0046677">
    <property type="term" value="P:response to antibiotic"/>
    <property type="evidence" value="ECO:0007669"/>
    <property type="project" value="InterPro"/>
</dbReference>
<organism evidence="4 5">
    <name type="scientific">Halotalea alkalilenta</name>
    <dbReference type="NCBI Taxonomy" id="376489"/>
    <lineage>
        <taxon>Bacteria</taxon>
        <taxon>Pseudomonadati</taxon>
        <taxon>Pseudomonadota</taxon>
        <taxon>Gammaproteobacteria</taxon>
        <taxon>Oceanospirillales</taxon>
        <taxon>Halomonadaceae</taxon>
        <taxon>Halotalea</taxon>
    </lineage>
</organism>
<feature type="chain" id="PRO_5008004747" description="Beta-lactamase class A catalytic domain-containing protein" evidence="2">
    <location>
        <begin position="37"/>
        <end position="371"/>
    </location>
</feature>
<dbReference type="SUPFAM" id="SSF56601">
    <property type="entry name" value="beta-lactamase/transpeptidase-like"/>
    <property type="match status" value="1"/>
</dbReference>
<feature type="signal peptide" evidence="2">
    <location>
        <begin position="1"/>
        <end position="36"/>
    </location>
</feature>
<name>A0A172YJ17_9GAMM</name>
<feature type="domain" description="Beta-lactamase class A catalytic" evidence="3">
    <location>
        <begin position="70"/>
        <end position="343"/>
    </location>
</feature>
<evidence type="ECO:0000313" key="5">
    <source>
        <dbReference type="Proteomes" id="UP000077875"/>
    </source>
</evidence>
<dbReference type="Pfam" id="PF13354">
    <property type="entry name" value="Beta-lactamase2"/>
    <property type="match status" value="1"/>
</dbReference>
<evidence type="ECO:0000313" key="4">
    <source>
        <dbReference type="EMBL" id="ANF59203.1"/>
    </source>
</evidence>
<dbReference type="STRING" id="376489.A5892_18480"/>
<evidence type="ECO:0000256" key="2">
    <source>
        <dbReference type="SAM" id="SignalP"/>
    </source>
</evidence>